<evidence type="ECO:0000256" key="1">
    <source>
        <dbReference type="ARBA" id="ARBA00022603"/>
    </source>
</evidence>
<dbReference type="Pfam" id="PF00588">
    <property type="entry name" value="SpoU_methylase"/>
    <property type="match status" value="1"/>
</dbReference>
<dbReference type="GO" id="GO:0008173">
    <property type="term" value="F:RNA methyltransferase activity"/>
    <property type="evidence" value="ECO:0007669"/>
    <property type="project" value="InterPro"/>
</dbReference>
<feature type="domain" description="tRNA/rRNA methyltransferase SpoU type" evidence="3">
    <location>
        <begin position="135"/>
        <end position="273"/>
    </location>
</feature>
<dbReference type="InterPro" id="IPR001537">
    <property type="entry name" value="SpoU_MeTrfase"/>
</dbReference>
<keyword evidence="5" id="KW-1185">Reference proteome</keyword>
<organism evidence="4 5">
    <name type="scientific">Thalassoglobus neptunius</name>
    <dbReference type="NCBI Taxonomy" id="1938619"/>
    <lineage>
        <taxon>Bacteria</taxon>
        <taxon>Pseudomonadati</taxon>
        <taxon>Planctomycetota</taxon>
        <taxon>Planctomycetia</taxon>
        <taxon>Planctomycetales</taxon>
        <taxon>Planctomycetaceae</taxon>
        <taxon>Thalassoglobus</taxon>
    </lineage>
</organism>
<reference evidence="4 5" key="1">
    <citation type="submission" date="2019-02" db="EMBL/GenBank/DDBJ databases">
        <title>Deep-cultivation of Planctomycetes and their phenomic and genomic characterization uncovers novel biology.</title>
        <authorList>
            <person name="Wiegand S."/>
            <person name="Jogler M."/>
            <person name="Boedeker C."/>
            <person name="Pinto D."/>
            <person name="Vollmers J."/>
            <person name="Rivas-Marin E."/>
            <person name="Kohn T."/>
            <person name="Peeters S.H."/>
            <person name="Heuer A."/>
            <person name="Rast P."/>
            <person name="Oberbeckmann S."/>
            <person name="Bunk B."/>
            <person name="Jeske O."/>
            <person name="Meyerdierks A."/>
            <person name="Storesund J.E."/>
            <person name="Kallscheuer N."/>
            <person name="Luecker S."/>
            <person name="Lage O.M."/>
            <person name="Pohl T."/>
            <person name="Merkel B.J."/>
            <person name="Hornburger P."/>
            <person name="Mueller R.-W."/>
            <person name="Bruemmer F."/>
            <person name="Labrenz M."/>
            <person name="Spormann A.M."/>
            <person name="Op Den Camp H."/>
            <person name="Overmann J."/>
            <person name="Amann R."/>
            <person name="Jetten M.S.M."/>
            <person name="Mascher T."/>
            <person name="Medema M.H."/>
            <person name="Devos D.P."/>
            <person name="Kaster A.-K."/>
            <person name="Ovreas L."/>
            <person name="Rohde M."/>
            <person name="Galperin M.Y."/>
            <person name="Jogler C."/>
        </authorList>
    </citation>
    <scope>NUCLEOTIDE SEQUENCE [LARGE SCALE GENOMIC DNA]</scope>
    <source>
        <strain evidence="4 5">KOR42</strain>
    </source>
</reference>
<dbReference type="EMBL" id="SIHI01000007">
    <property type="protein sequence ID" value="TWT52179.1"/>
    <property type="molecule type" value="Genomic_DNA"/>
</dbReference>
<dbReference type="InterPro" id="IPR029028">
    <property type="entry name" value="Alpha/beta_knot_MTases"/>
</dbReference>
<dbReference type="Proteomes" id="UP000317243">
    <property type="component" value="Unassembled WGS sequence"/>
</dbReference>
<evidence type="ECO:0000313" key="5">
    <source>
        <dbReference type="Proteomes" id="UP000317243"/>
    </source>
</evidence>
<protein>
    <submittedName>
        <fullName evidence="4">23S rRNA (Guanosine-2'-O-)-methyltransferase RlmB</fullName>
        <ecNumber evidence="4">2.1.1.185</ecNumber>
    </submittedName>
</protein>
<name>A0A5C5WPX5_9PLAN</name>
<dbReference type="GO" id="GO:0006396">
    <property type="term" value="P:RNA processing"/>
    <property type="evidence" value="ECO:0007669"/>
    <property type="project" value="InterPro"/>
</dbReference>
<keyword evidence="1 4" id="KW-0489">Methyltransferase</keyword>
<dbReference type="EC" id="2.1.1.185" evidence="4"/>
<dbReference type="CDD" id="cd18095">
    <property type="entry name" value="SpoU-like_rRNA-MTase"/>
    <property type="match status" value="1"/>
</dbReference>
<sequence>MERFVFQYGPIFSQPMQITFVDTLEDPRIAVYRHVKKSNLTRWSGQFIAEGQKVVERLLQSGLAVESILVRNGKLNLTEEWADYDVPAFVIPDTMSRELLGFDFHAGVMACGLRPTNPPLETLLPQDSKRSLILACPFLTNPENVGSIIRLARGFGASGVMVGPKTSDPYSRRAIRVSMGNGFRIPIRESQNLLADLNQLRQRWNYEVLAAALSEDAISLADFRRPDRCVLLLGNEDTGLEQEYLAAANQIVTIPMQADADSLNVAMAAGIFVHHLTHS</sequence>
<comment type="caution">
    <text evidence="4">The sequence shown here is derived from an EMBL/GenBank/DDBJ whole genome shotgun (WGS) entry which is preliminary data.</text>
</comment>
<dbReference type="SUPFAM" id="SSF55315">
    <property type="entry name" value="L30e-like"/>
    <property type="match status" value="1"/>
</dbReference>
<evidence type="ECO:0000313" key="4">
    <source>
        <dbReference type="EMBL" id="TWT52179.1"/>
    </source>
</evidence>
<dbReference type="AlphaFoldDB" id="A0A5C5WPX5"/>
<dbReference type="Gene3D" id="3.40.1280.10">
    <property type="match status" value="1"/>
</dbReference>
<gene>
    <name evidence="4" type="primary">rlmB_1</name>
    <name evidence="4" type="ORF">KOR42_30470</name>
</gene>
<dbReference type="InterPro" id="IPR051259">
    <property type="entry name" value="rRNA_Methyltransferase"/>
</dbReference>
<dbReference type="OrthoDB" id="9794400at2"/>
<dbReference type="RefSeq" id="WP_146510544.1">
    <property type="nucleotide sequence ID" value="NZ_SIHI01000007.1"/>
</dbReference>
<accession>A0A5C5WPX5</accession>
<dbReference type="Gene3D" id="3.30.1330.30">
    <property type="match status" value="1"/>
</dbReference>
<dbReference type="PANTHER" id="PTHR43191">
    <property type="entry name" value="RRNA METHYLTRANSFERASE 3"/>
    <property type="match status" value="1"/>
</dbReference>
<keyword evidence="2 4" id="KW-0808">Transferase</keyword>
<dbReference type="InterPro" id="IPR029026">
    <property type="entry name" value="tRNA_m1G_MTases_N"/>
</dbReference>
<dbReference type="PANTHER" id="PTHR43191:SF12">
    <property type="entry name" value="RRNA METHYLASE"/>
    <property type="match status" value="1"/>
</dbReference>
<proteinExistence type="predicted"/>
<dbReference type="InterPro" id="IPR029064">
    <property type="entry name" value="Ribosomal_eL30-like_sf"/>
</dbReference>
<dbReference type="GO" id="GO:0032259">
    <property type="term" value="P:methylation"/>
    <property type="evidence" value="ECO:0007669"/>
    <property type="project" value="UniProtKB-KW"/>
</dbReference>
<evidence type="ECO:0000256" key="2">
    <source>
        <dbReference type="ARBA" id="ARBA00022679"/>
    </source>
</evidence>
<evidence type="ECO:0000259" key="3">
    <source>
        <dbReference type="Pfam" id="PF00588"/>
    </source>
</evidence>
<dbReference type="SUPFAM" id="SSF75217">
    <property type="entry name" value="alpha/beta knot"/>
    <property type="match status" value="1"/>
</dbReference>
<dbReference type="GO" id="GO:0003723">
    <property type="term" value="F:RNA binding"/>
    <property type="evidence" value="ECO:0007669"/>
    <property type="project" value="InterPro"/>
</dbReference>